<accession>A0A2S7XSA9</accession>
<keyword evidence="3" id="KW-1185">Reference proteome</keyword>
<organism evidence="2 3">
    <name type="scientific">Chromatium okenii</name>
    <dbReference type="NCBI Taxonomy" id="61644"/>
    <lineage>
        <taxon>Bacteria</taxon>
        <taxon>Pseudomonadati</taxon>
        <taxon>Pseudomonadota</taxon>
        <taxon>Gammaproteobacteria</taxon>
        <taxon>Chromatiales</taxon>
        <taxon>Chromatiaceae</taxon>
        <taxon>Chromatium</taxon>
    </lineage>
</organism>
<proteinExistence type="predicted"/>
<reference evidence="2 3" key="1">
    <citation type="submission" date="2018-01" db="EMBL/GenBank/DDBJ databases">
        <title>The complete genome sequence of Chromatium okenii LaCa, a purple sulfur bacterium with a turbulent life.</title>
        <authorList>
            <person name="Luedin S.M."/>
            <person name="Liechti N."/>
            <person name="Storelli N."/>
            <person name="Danza F."/>
            <person name="Wittwer M."/>
            <person name="Pothier J.F."/>
            <person name="Tonolla M.A."/>
        </authorList>
    </citation>
    <scope>NUCLEOTIDE SEQUENCE [LARGE SCALE GENOMIC DNA]</scope>
    <source>
        <strain evidence="2 3">LaCa</strain>
    </source>
</reference>
<evidence type="ECO:0000313" key="3">
    <source>
        <dbReference type="Proteomes" id="UP000239936"/>
    </source>
</evidence>
<sequence>MALLSGCGSMPSPSVATRDGFIQQPPPRSVQMLSDSGGYNVGSGSRLYSQEPLQLRKEVGDACAHTQSTKNPHFLRNLVADLYFSGVDPAAGTEALLLANCGALADILNEMVARGGETSVIPIVDRAQAIHGPGAIRVINAAAQAGLAHVAGMQADDSTVAATKLPAYGMVYFPSAGEFSKVDTAIALNRLYEDAIPGYGLYTFVVFGRGMSDGASNARSRELLRVIETYVTVDKSHADPHPETPAFLIPIHPENVGKPLINQVAFDLSEYMRQYLGASLRRSGQTRLASSLEQNAGPFLVSSLEPRIASDDPNAPRLITDLSRIGVEYLYGVIDAYDRPIPLNPSDQQQSLIAIRDRLQALPIKPLFNTELTRKTKSAWVYLLGQLARAVDSETHQRVFNLTPSDIALDPQQEAISAI</sequence>
<dbReference type="AlphaFoldDB" id="A0A2S7XSA9"/>
<evidence type="ECO:0000313" key="2">
    <source>
        <dbReference type="EMBL" id="PQJ96629.1"/>
    </source>
</evidence>
<comment type="caution">
    <text evidence="2">The sequence shown here is derived from an EMBL/GenBank/DDBJ whole genome shotgun (WGS) entry which is preliminary data.</text>
</comment>
<protein>
    <submittedName>
        <fullName evidence="2">Uncharacterized protein</fullName>
    </submittedName>
</protein>
<gene>
    <name evidence="2" type="ORF">CXB77_07485</name>
</gene>
<evidence type="ECO:0000256" key="1">
    <source>
        <dbReference type="SAM" id="MobiDB-lite"/>
    </source>
</evidence>
<dbReference type="Proteomes" id="UP000239936">
    <property type="component" value="Unassembled WGS sequence"/>
</dbReference>
<name>A0A2S7XSA9_9GAMM</name>
<feature type="region of interest" description="Disordered" evidence="1">
    <location>
        <begin position="1"/>
        <end position="34"/>
    </location>
</feature>
<dbReference type="EMBL" id="PPGH01000034">
    <property type="protein sequence ID" value="PQJ96629.1"/>
    <property type="molecule type" value="Genomic_DNA"/>
</dbReference>